<dbReference type="EMBL" id="LVIE01000001">
    <property type="protein sequence ID" value="OHT25819.1"/>
    <property type="molecule type" value="Genomic_DNA"/>
</dbReference>
<protein>
    <recommendedName>
        <fullName evidence="4">Mu-like prophage protein gp36</fullName>
    </recommendedName>
</protein>
<name>A0A1S1HTS4_PROST</name>
<proteinExistence type="predicted"/>
<evidence type="ECO:0008006" key="4">
    <source>
        <dbReference type="Google" id="ProtNLM"/>
    </source>
</evidence>
<organism evidence="2 3">
    <name type="scientific">Providencia stuartii</name>
    <dbReference type="NCBI Taxonomy" id="588"/>
    <lineage>
        <taxon>Bacteria</taxon>
        <taxon>Pseudomonadati</taxon>
        <taxon>Pseudomonadota</taxon>
        <taxon>Gammaproteobacteria</taxon>
        <taxon>Enterobacterales</taxon>
        <taxon>Morganellaceae</taxon>
        <taxon>Providencia</taxon>
    </lineage>
</organism>
<comment type="caution">
    <text evidence="2">The sequence shown here is derived from an EMBL/GenBank/DDBJ whole genome shotgun (WGS) entry which is preliminary data.</text>
</comment>
<dbReference type="Pfam" id="PF07030">
    <property type="entry name" value="Phage_Mu_Gp36"/>
    <property type="match status" value="1"/>
</dbReference>
<evidence type="ECO:0000313" key="2">
    <source>
        <dbReference type="EMBL" id="OHT25819.1"/>
    </source>
</evidence>
<dbReference type="Proteomes" id="UP000179588">
    <property type="component" value="Unassembled WGS sequence"/>
</dbReference>
<evidence type="ECO:0000313" key="3">
    <source>
        <dbReference type="Proteomes" id="UP000179588"/>
    </source>
</evidence>
<sequence length="174" mass="19311">MGAVTYITAAQLCDTPGAVELSQNLAQDNHYPVSPLLLTARANSEPVDNWTPDEVAQADDALSRLQGIIEDTQSMIDGFLRQRGLKLPLSRIPRQLTAWARAIARYHTFRYREGTEQTDPVVRDYKAAMGFLQKVADGRYSLGLDDPLPPAGGKPRHKGPARTFDTHTLRHFGK</sequence>
<evidence type="ECO:0000256" key="1">
    <source>
        <dbReference type="SAM" id="MobiDB-lite"/>
    </source>
</evidence>
<feature type="region of interest" description="Disordered" evidence="1">
    <location>
        <begin position="144"/>
        <end position="174"/>
    </location>
</feature>
<keyword evidence="3" id="KW-1185">Reference proteome</keyword>
<reference evidence="2 3" key="1">
    <citation type="submission" date="2016-03" db="EMBL/GenBank/DDBJ databases">
        <title>Genome sequence of Providencia stuartii strain, isolated from the salivary glands of larval Lucilia sericata.</title>
        <authorList>
            <person name="Yuan Y."/>
            <person name="Zhang Y."/>
            <person name="Fu S."/>
            <person name="Crippen T.L."/>
            <person name="Visi D."/>
            <person name="Benbow M.E."/>
            <person name="Allen M."/>
            <person name="Tomberlin J.K."/>
            <person name="Sze S.-H."/>
            <person name="Tarone A.M."/>
        </authorList>
    </citation>
    <scope>NUCLEOTIDE SEQUENCE [LARGE SCALE GENOMIC DNA]</scope>
    <source>
        <strain evidence="2 3">Crippen</strain>
    </source>
</reference>
<dbReference type="InterPro" id="IPR009752">
    <property type="entry name" value="Phage_Mu_GpJ"/>
</dbReference>
<dbReference type="AlphaFoldDB" id="A0A1S1HTS4"/>
<gene>
    <name evidence="2" type="ORF">A3Q29_00170</name>
</gene>
<accession>A0A1S1HTS4</accession>